<reference evidence="1 2" key="1">
    <citation type="submission" date="2015-04" db="EMBL/GenBank/DDBJ databases">
        <authorList>
            <person name="Hodson T.S."/>
            <person name="Hyde J.R."/>
            <person name="Schouten J.T."/>
            <person name="Crockett J.T."/>
            <person name="Smith T.A."/>
            <person name="Merrill B.D."/>
            <person name="Crook M.B."/>
            <person name="Griffitts J.S."/>
            <person name="Burnett S.H."/>
            <person name="Grose J.H."/>
            <person name="Breakwell D.P."/>
        </authorList>
    </citation>
    <scope>NUCLEOTIDE SEQUENCE [LARGE SCALE GENOMIC DNA]</scope>
</reference>
<name>A0A0F6WD04_9CAUD</name>
<sequence>MTKIVVSKLAREIHDGDWHDAPLRWQVAGPGAEIQNFSTKKDALLYAKLRRKAKSFQEASDMYRVA</sequence>
<dbReference type="RefSeq" id="YP_009212616.1">
    <property type="nucleotide sequence ID" value="NC_028945.1"/>
</dbReference>
<gene>
    <name evidence="1" type="ORF">PHIN3_376</name>
</gene>
<proteinExistence type="predicted"/>
<accession>A0A0F6WD04</accession>
<keyword evidence="2" id="KW-1185">Reference proteome</keyword>
<protein>
    <submittedName>
        <fullName evidence="1">Uncharacterized protein</fullName>
    </submittedName>
</protein>
<evidence type="ECO:0000313" key="1">
    <source>
        <dbReference type="EMBL" id="AKF13639.1"/>
    </source>
</evidence>
<dbReference type="Proteomes" id="UP000202958">
    <property type="component" value="Segment"/>
</dbReference>
<dbReference type="KEGG" id="vg:26639111"/>
<organism evidence="1 2">
    <name type="scientific">Sinorhizobium phage phiN3</name>
    <dbReference type="NCBI Taxonomy" id="1647405"/>
    <lineage>
        <taxon>Viruses</taxon>
        <taxon>Duplodnaviria</taxon>
        <taxon>Heunggongvirae</taxon>
        <taxon>Uroviricota</taxon>
        <taxon>Caudoviricetes</taxon>
        <taxon>Emdodecavirus</taxon>
        <taxon>Emdodecavirus N3</taxon>
    </lineage>
</organism>
<dbReference type="GeneID" id="26639111"/>
<dbReference type="EMBL" id="KR052482">
    <property type="protein sequence ID" value="AKF13639.1"/>
    <property type="molecule type" value="Genomic_DNA"/>
</dbReference>
<evidence type="ECO:0000313" key="2">
    <source>
        <dbReference type="Proteomes" id="UP000202958"/>
    </source>
</evidence>